<dbReference type="STRING" id="64571.A0A1Y2GY64"/>
<organism evidence="1 2">
    <name type="scientific">Lobosporangium transversale</name>
    <dbReference type="NCBI Taxonomy" id="64571"/>
    <lineage>
        <taxon>Eukaryota</taxon>
        <taxon>Fungi</taxon>
        <taxon>Fungi incertae sedis</taxon>
        <taxon>Mucoromycota</taxon>
        <taxon>Mortierellomycotina</taxon>
        <taxon>Mortierellomycetes</taxon>
        <taxon>Mortierellales</taxon>
        <taxon>Mortierellaceae</taxon>
        <taxon>Lobosporangium</taxon>
    </lineage>
</organism>
<dbReference type="GeneID" id="33571371"/>
<name>A0A1Y2GY64_9FUNG</name>
<comment type="caution">
    <text evidence="1">The sequence shown here is derived from an EMBL/GenBank/DDBJ whole genome shotgun (WGS) entry which is preliminary data.</text>
</comment>
<evidence type="ECO:0000313" key="1">
    <source>
        <dbReference type="EMBL" id="ORZ23713.1"/>
    </source>
</evidence>
<dbReference type="AlphaFoldDB" id="A0A1Y2GY64"/>
<dbReference type="InParanoid" id="A0A1Y2GY64"/>
<gene>
    <name evidence="1" type="ORF">BCR41DRAFT_416690</name>
</gene>
<dbReference type="OrthoDB" id="2393881at2759"/>
<dbReference type="Proteomes" id="UP000193648">
    <property type="component" value="Unassembled WGS sequence"/>
</dbReference>
<protein>
    <submittedName>
        <fullName evidence="1">Uncharacterized protein</fullName>
    </submittedName>
</protein>
<keyword evidence="2" id="KW-1185">Reference proteome</keyword>
<reference evidence="1 2" key="1">
    <citation type="submission" date="2016-07" db="EMBL/GenBank/DDBJ databases">
        <title>Pervasive Adenine N6-methylation of Active Genes in Fungi.</title>
        <authorList>
            <consortium name="DOE Joint Genome Institute"/>
            <person name="Mondo S.J."/>
            <person name="Dannebaum R.O."/>
            <person name="Kuo R.C."/>
            <person name="Labutti K."/>
            <person name="Haridas S."/>
            <person name="Kuo A."/>
            <person name="Salamov A."/>
            <person name="Ahrendt S.R."/>
            <person name="Lipzen A."/>
            <person name="Sullivan W."/>
            <person name="Andreopoulos W.B."/>
            <person name="Clum A."/>
            <person name="Lindquist E."/>
            <person name="Daum C."/>
            <person name="Ramamoorthy G.K."/>
            <person name="Gryganskyi A."/>
            <person name="Culley D."/>
            <person name="Magnuson J.K."/>
            <person name="James T.Y."/>
            <person name="O'Malley M.A."/>
            <person name="Stajich J.E."/>
            <person name="Spatafora J.W."/>
            <person name="Visel A."/>
            <person name="Grigoriev I.V."/>
        </authorList>
    </citation>
    <scope>NUCLEOTIDE SEQUENCE [LARGE SCALE GENOMIC DNA]</scope>
    <source>
        <strain evidence="1 2">NRRL 3116</strain>
    </source>
</reference>
<accession>A0A1Y2GY64</accession>
<sequence>MLVKMNIVSCIHKLDRIALDGGYSGFVIQTDEPSDAFSYEDFSFPVRKTHKNYIVIKRLVYFDQALKGDMQSTLSEFTHDAPIRFSDPKTFDLQFKLCCLLMAIKNTVPIHNIATQTYYISRTQDAFDFPDRNECQVAYEKLSNIKVKLNHDRSLLGLQEGIFIRSYFAA</sequence>
<dbReference type="RefSeq" id="XP_021883527.1">
    <property type="nucleotide sequence ID" value="XM_022029528.1"/>
</dbReference>
<proteinExistence type="predicted"/>
<dbReference type="EMBL" id="MCFF01000009">
    <property type="protein sequence ID" value="ORZ23713.1"/>
    <property type="molecule type" value="Genomic_DNA"/>
</dbReference>
<evidence type="ECO:0000313" key="2">
    <source>
        <dbReference type="Proteomes" id="UP000193648"/>
    </source>
</evidence>